<feature type="transmembrane region" description="Helical" evidence="7">
    <location>
        <begin position="44"/>
        <end position="62"/>
    </location>
</feature>
<keyword evidence="5 7" id="KW-1133">Transmembrane helix</keyword>
<evidence type="ECO:0000256" key="3">
    <source>
        <dbReference type="ARBA" id="ARBA00022448"/>
    </source>
</evidence>
<dbReference type="InterPro" id="IPR058533">
    <property type="entry name" value="Cation_efflux_TM"/>
</dbReference>
<gene>
    <name evidence="10" type="ORF">SAMN05443428_11292</name>
</gene>
<dbReference type="SUPFAM" id="SSF161111">
    <property type="entry name" value="Cation efflux protein transmembrane domain-like"/>
    <property type="match status" value="1"/>
</dbReference>
<dbReference type="AlphaFoldDB" id="A0A1T4XU34"/>
<dbReference type="InterPro" id="IPR027470">
    <property type="entry name" value="Cation_efflux_CTD"/>
</dbReference>
<feature type="transmembrane region" description="Helical" evidence="7">
    <location>
        <begin position="83"/>
        <end position="100"/>
    </location>
</feature>
<dbReference type="GO" id="GO:0008324">
    <property type="term" value="F:monoatomic cation transmembrane transporter activity"/>
    <property type="evidence" value="ECO:0007669"/>
    <property type="project" value="InterPro"/>
</dbReference>
<protein>
    <submittedName>
        <fullName evidence="10">Cation diffusion facilitator family transporter</fullName>
    </submittedName>
</protein>
<dbReference type="Pfam" id="PF01545">
    <property type="entry name" value="Cation_efflux"/>
    <property type="match status" value="1"/>
</dbReference>
<comment type="subcellular location">
    <subcellularLocation>
        <location evidence="1">Membrane</location>
        <topology evidence="1">Multi-pass membrane protein</topology>
    </subcellularLocation>
</comment>
<dbReference type="Proteomes" id="UP000190105">
    <property type="component" value="Unassembled WGS sequence"/>
</dbReference>
<dbReference type="NCBIfam" id="TIGR01297">
    <property type="entry name" value="CDF"/>
    <property type="match status" value="1"/>
</dbReference>
<dbReference type="GO" id="GO:0016020">
    <property type="term" value="C:membrane"/>
    <property type="evidence" value="ECO:0007669"/>
    <property type="project" value="UniProtKB-SubCell"/>
</dbReference>
<dbReference type="RefSeq" id="WP_078696837.1">
    <property type="nucleotide sequence ID" value="NZ_FUYH01000012.1"/>
</dbReference>
<evidence type="ECO:0000313" key="11">
    <source>
        <dbReference type="Proteomes" id="UP000190105"/>
    </source>
</evidence>
<dbReference type="InterPro" id="IPR002524">
    <property type="entry name" value="Cation_efflux"/>
</dbReference>
<dbReference type="OrthoDB" id="9806522at2"/>
<dbReference type="Pfam" id="PF16916">
    <property type="entry name" value="ZT_dimer"/>
    <property type="match status" value="1"/>
</dbReference>
<dbReference type="InterPro" id="IPR036837">
    <property type="entry name" value="Cation_efflux_CTD_sf"/>
</dbReference>
<evidence type="ECO:0000256" key="1">
    <source>
        <dbReference type="ARBA" id="ARBA00004141"/>
    </source>
</evidence>
<dbReference type="InterPro" id="IPR027469">
    <property type="entry name" value="Cation_efflux_TMD_sf"/>
</dbReference>
<evidence type="ECO:0000256" key="6">
    <source>
        <dbReference type="ARBA" id="ARBA00023136"/>
    </source>
</evidence>
<dbReference type="PANTHER" id="PTHR43840">
    <property type="entry name" value="MITOCHONDRIAL METAL TRANSPORTER 1-RELATED"/>
    <property type="match status" value="1"/>
</dbReference>
<dbReference type="InterPro" id="IPR050291">
    <property type="entry name" value="CDF_Transporter"/>
</dbReference>
<evidence type="ECO:0000256" key="7">
    <source>
        <dbReference type="SAM" id="Phobius"/>
    </source>
</evidence>
<evidence type="ECO:0000256" key="4">
    <source>
        <dbReference type="ARBA" id="ARBA00022692"/>
    </source>
</evidence>
<dbReference type="FunFam" id="1.20.1510.10:FF:000006">
    <property type="entry name" value="Divalent cation efflux transporter"/>
    <property type="match status" value="1"/>
</dbReference>
<dbReference type="STRING" id="1147123.SAMN05443428_11292"/>
<evidence type="ECO:0000256" key="5">
    <source>
        <dbReference type="ARBA" id="ARBA00022989"/>
    </source>
</evidence>
<evidence type="ECO:0000259" key="8">
    <source>
        <dbReference type="Pfam" id="PF01545"/>
    </source>
</evidence>
<keyword evidence="6 7" id="KW-0472">Membrane</keyword>
<feature type="transmembrane region" description="Helical" evidence="7">
    <location>
        <begin position="112"/>
        <end position="135"/>
    </location>
</feature>
<keyword evidence="3" id="KW-0813">Transport</keyword>
<feature type="transmembrane region" description="Helical" evidence="7">
    <location>
        <begin position="12"/>
        <end position="32"/>
    </location>
</feature>
<sequence>MENYRLGTKTSWVTIFINTALCVFKIVAGIIGQSTAMLADGVHTLSDILATFVVILGLKISAKNEDEKHPYGHEKFEAECAKIVSTILLITGFLIGYEGIKSLISGDIKTPGFIALIAAAVSIIVKEGMYWYTIIVAKKIRSLSMEADAWHHRSDAFSSIGTLLGIFGARHGFKFMDPVAGIIVSFFIIKVGIDFYKKSTAQLIDESTDKETIEKIKSVAMSTPGVKEINMLKTRLFGNKIYVDIEICVDENMTVKQGHEIAEAVHLNVETDIDHIKHCMVHLEPYKG</sequence>
<dbReference type="PANTHER" id="PTHR43840:SF15">
    <property type="entry name" value="MITOCHONDRIAL METAL TRANSPORTER 1-RELATED"/>
    <property type="match status" value="1"/>
</dbReference>
<accession>A0A1T4XU34</accession>
<name>A0A1T4XU34_9CLOT</name>
<feature type="domain" description="Cation efflux protein transmembrane" evidence="8">
    <location>
        <begin position="12"/>
        <end position="203"/>
    </location>
</feature>
<evidence type="ECO:0000256" key="2">
    <source>
        <dbReference type="ARBA" id="ARBA00008114"/>
    </source>
</evidence>
<comment type="similarity">
    <text evidence="2">Belongs to the cation diffusion facilitator (CDF) transporter (TC 2.A.4) family.</text>
</comment>
<proteinExistence type="inferred from homology"/>
<dbReference type="EMBL" id="FUYH01000012">
    <property type="protein sequence ID" value="SKA92668.1"/>
    <property type="molecule type" value="Genomic_DNA"/>
</dbReference>
<keyword evidence="11" id="KW-1185">Reference proteome</keyword>
<reference evidence="11" key="1">
    <citation type="submission" date="2017-02" db="EMBL/GenBank/DDBJ databases">
        <authorList>
            <person name="Varghese N."/>
            <person name="Submissions S."/>
        </authorList>
    </citation>
    <scope>NUCLEOTIDE SEQUENCE [LARGE SCALE GENOMIC DNA]</scope>
    <source>
        <strain evidence="11">USBA 833</strain>
    </source>
</reference>
<evidence type="ECO:0000259" key="9">
    <source>
        <dbReference type="Pfam" id="PF16916"/>
    </source>
</evidence>
<keyword evidence="4 7" id="KW-0812">Transmembrane</keyword>
<dbReference type="Gene3D" id="3.30.70.1350">
    <property type="entry name" value="Cation efflux protein, cytoplasmic domain"/>
    <property type="match status" value="1"/>
</dbReference>
<organism evidence="10 11">
    <name type="scientific">Caloramator quimbayensis</name>
    <dbReference type="NCBI Taxonomy" id="1147123"/>
    <lineage>
        <taxon>Bacteria</taxon>
        <taxon>Bacillati</taxon>
        <taxon>Bacillota</taxon>
        <taxon>Clostridia</taxon>
        <taxon>Eubacteriales</taxon>
        <taxon>Clostridiaceae</taxon>
        <taxon>Caloramator</taxon>
    </lineage>
</organism>
<feature type="domain" description="Cation efflux protein cytoplasmic" evidence="9">
    <location>
        <begin position="209"/>
        <end position="286"/>
    </location>
</feature>
<evidence type="ECO:0000313" key="10">
    <source>
        <dbReference type="EMBL" id="SKA92668.1"/>
    </source>
</evidence>
<dbReference type="SUPFAM" id="SSF160240">
    <property type="entry name" value="Cation efflux protein cytoplasmic domain-like"/>
    <property type="match status" value="1"/>
</dbReference>
<dbReference type="Gene3D" id="1.20.1510.10">
    <property type="entry name" value="Cation efflux protein transmembrane domain"/>
    <property type="match status" value="1"/>
</dbReference>